<dbReference type="KEGG" id="bbis:104982486"/>
<sequence>MAFPCRKFLKPKILTCLLAGLSFSILHLWFLRVGLKPSGHEGIRPFGVQLPGARQPSFDPCMYRELLLVHRFAPYEMLLMWKALHNPGLSFLLGTPAPEDAERAEQLAELAALEAREHGDVLQWAFTDTFLNLTLKQVHLLDWLEARCPHARFLLSGDDDVFVHTANVLRFLEAKSPDRHLFTGQLMSGSVPIRESWNKYFVPPQLFPGSVYPVYCSGGGARVPKTFNEIRKLPEQMSACPQLPQGKPPFPGCLVDLSVS</sequence>
<dbReference type="GO" id="GO:0000139">
    <property type="term" value="C:Golgi membrane"/>
    <property type="evidence" value="ECO:0007669"/>
    <property type="project" value="UniProtKB-SubCell"/>
</dbReference>
<dbReference type="CTD" id="192134"/>
<gene>
    <name evidence="12" type="primary">B3GNT6</name>
</gene>
<dbReference type="OrthoDB" id="2139606at2759"/>
<evidence type="ECO:0000256" key="8">
    <source>
        <dbReference type="ARBA" id="ARBA00023034"/>
    </source>
</evidence>
<dbReference type="PANTHER" id="PTHR11214">
    <property type="entry name" value="BETA-1,3-N-ACETYLGLUCOSAMINYLTRANSFERASE"/>
    <property type="match status" value="1"/>
</dbReference>
<dbReference type="AlphaFoldDB" id="A0A6P3GUT6"/>
<reference evidence="12" key="1">
    <citation type="submission" date="2025-08" db="UniProtKB">
        <authorList>
            <consortium name="RefSeq"/>
        </authorList>
    </citation>
    <scope>IDENTIFICATION</scope>
    <source>
        <tissue evidence="12">Blood</tissue>
    </source>
</reference>
<evidence type="ECO:0000256" key="3">
    <source>
        <dbReference type="ARBA" id="ARBA00022676"/>
    </source>
</evidence>
<evidence type="ECO:0000256" key="2">
    <source>
        <dbReference type="ARBA" id="ARBA00008661"/>
    </source>
</evidence>
<keyword evidence="3 10" id="KW-0328">Glycosyltransferase</keyword>
<feature type="transmembrane region" description="Helical" evidence="10">
    <location>
        <begin position="12"/>
        <end position="31"/>
    </location>
</feature>
<evidence type="ECO:0000256" key="10">
    <source>
        <dbReference type="RuleBase" id="RU363063"/>
    </source>
</evidence>
<dbReference type="Pfam" id="PF01762">
    <property type="entry name" value="Galactosyl_T"/>
    <property type="match status" value="1"/>
</dbReference>
<keyword evidence="11" id="KW-1185">Reference proteome</keyword>
<dbReference type="InterPro" id="IPR002659">
    <property type="entry name" value="Glyco_trans_31"/>
</dbReference>
<dbReference type="EC" id="2.4.1.-" evidence="10"/>
<comment type="subcellular location">
    <subcellularLocation>
        <location evidence="1 10">Golgi apparatus membrane</location>
        <topology evidence="1 10">Single-pass type II membrane protein</topology>
    </subcellularLocation>
</comment>
<protein>
    <recommendedName>
        <fullName evidence="10">Hexosyltransferase</fullName>
        <ecNumber evidence="10">2.4.1.-</ecNumber>
    </recommendedName>
</protein>
<keyword evidence="4" id="KW-0808">Transferase</keyword>
<accession>A0A6P3GUT6</accession>
<dbReference type="GO" id="GO:0006493">
    <property type="term" value="P:protein O-linked glycosylation"/>
    <property type="evidence" value="ECO:0007669"/>
    <property type="project" value="TreeGrafter"/>
</dbReference>
<keyword evidence="6 10" id="KW-0735">Signal-anchor</keyword>
<evidence type="ECO:0000256" key="9">
    <source>
        <dbReference type="ARBA" id="ARBA00023136"/>
    </source>
</evidence>
<evidence type="ECO:0000256" key="7">
    <source>
        <dbReference type="ARBA" id="ARBA00022989"/>
    </source>
</evidence>
<dbReference type="GO" id="GO:0008194">
    <property type="term" value="F:UDP-glycosyltransferase activity"/>
    <property type="evidence" value="ECO:0007669"/>
    <property type="project" value="TreeGrafter"/>
</dbReference>
<dbReference type="GO" id="GO:0008378">
    <property type="term" value="F:galactosyltransferase activity"/>
    <property type="evidence" value="ECO:0007669"/>
    <property type="project" value="TreeGrafter"/>
</dbReference>
<proteinExistence type="inferred from homology"/>
<evidence type="ECO:0000256" key="5">
    <source>
        <dbReference type="ARBA" id="ARBA00022692"/>
    </source>
</evidence>
<keyword evidence="7 10" id="KW-1133">Transmembrane helix</keyword>
<dbReference type="RefSeq" id="XP_010830180.1">
    <property type="nucleotide sequence ID" value="XM_010831878.1"/>
</dbReference>
<comment type="similarity">
    <text evidence="2 10">Belongs to the glycosyltransferase 31 family.</text>
</comment>
<evidence type="ECO:0000313" key="12">
    <source>
        <dbReference type="RefSeq" id="XP_010830180.1"/>
    </source>
</evidence>
<evidence type="ECO:0000256" key="1">
    <source>
        <dbReference type="ARBA" id="ARBA00004323"/>
    </source>
</evidence>
<name>A0A6P3GUT6_BISBB</name>
<evidence type="ECO:0000256" key="6">
    <source>
        <dbReference type="ARBA" id="ARBA00022968"/>
    </source>
</evidence>
<evidence type="ECO:0000256" key="4">
    <source>
        <dbReference type="ARBA" id="ARBA00022679"/>
    </source>
</evidence>
<keyword evidence="5 10" id="KW-0812">Transmembrane</keyword>
<dbReference type="Gene3D" id="3.90.550.50">
    <property type="match status" value="1"/>
</dbReference>
<keyword evidence="8 10" id="KW-0333">Golgi apparatus</keyword>
<keyword evidence="9 10" id="KW-0472">Membrane</keyword>
<organism evidence="11 12">
    <name type="scientific">Bison bison bison</name>
    <name type="common">North American plains bison</name>
    <dbReference type="NCBI Taxonomy" id="43346"/>
    <lineage>
        <taxon>Eukaryota</taxon>
        <taxon>Metazoa</taxon>
        <taxon>Chordata</taxon>
        <taxon>Craniata</taxon>
        <taxon>Vertebrata</taxon>
        <taxon>Euteleostomi</taxon>
        <taxon>Mammalia</taxon>
        <taxon>Eutheria</taxon>
        <taxon>Laurasiatheria</taxon>
        <taxon>Artiodactyla</taxon>
        <taxon>Ruminantia</taxon>
        <taxon>Pecora</taxon>
        <taxon>Bovidae</taxon>
        <taxon>Bovinae</taxon>
        <taxon>Bison</taxon>
    </lineage>
</organism>
<dbReference type="GO" id="GO:0030311">
    <property type="term" value="P:poly-N-acetyllactosamine biosynthetic process"/>
    <property type="evidence" value="ECO:0007669"/>
    <property type="project" value="TreeGrafter"/>
</dbReference>
<dbReference type="GeneID" id="104982486"/>
<dbReference type="Proteomes" id="UP000515208">
    <property type="component" value="Unplaced"/>
</dbReference>
<dbReference type="PANTHER" id="PTHR11214:SF382">
    <property type="entry name" value="ACETYLGALACTOSAMINYL-O-GLYCOSYL-GLYCOPROTEIN BETA-1,3-N-ACETYLGLUCOSAMINYLTRANSFERASE"/>
    <property type="match status" value="1"/>
</dbReference>
<evidence type="ECO:0000313" key="11">
    <source>
        <dbReference type="Proteomes" id="UP000515208"/>
    </source>
</evidence>